<name>A0A918U881_9NEIS</name>
<keyword evidence="2" id="KW-1003">Cell membrane</keyword>
<dbReference type="Gene3D" id="3.30.70.270">
    <property type="match status" value="1"/>
</dbReference>
<dbReference type="Pfam" id="PF13426">
    <property type="entry name" value="PAS_9"/>
    <property type="match status" value="1"/>
</dbReference>
<dbReference type="RefSeq" id="WP_189531727.1">
    <property type="nucleotide sequence ID" value="NZ_BMYX01000003.1"/>
</dbReference>
<comment type="caution">
    <text evidence="9">The sequence shown here is derived from an EMBL/GenBank/DDBJ whole genome shotgun (WGS) entry which is preliminary data.</text>
</comment>
<dbReference type="InterPro" id="IPR043128">
    <property type="entry name" value="Rev_trsase/Diguanyl_cyclase"/>
</dbReference>
<dbReference type="CDD" id="cd12914">
    <property type="entry name" value="PDC1_DGC_like"/>
    <property type="match status" value="1"/>
</dbReference>
<dbReference type="EMBL" id="BMYX01000003">
    <property type="protein sequence ID" value="GGY08695.1"/>
    <property type="molecule type" value="Genomic_DNA"/>
</dbReference>
<evidence type="ECO:0008006" key="11">
    <source>
        <dbReference type="Google" id="ProtNLM"/>
    </source>
</evidence>
<evidence type="ECO:0000256" key="5">
    <source>
        <dbReference type="ARBA" id="ARBA00023136"/>
    </source>
</evidence>
<dbReference type="NCBIfam" id="TIGR00229">
    <property type="entry name" value="sensory_box"/>
    <property type="match status" value="1"/>
</dbReference>
<evidence type="ECO:0000259" key="7">
    <source>
        <dbReference type="PROSITE" id="PS50112"/>
    </source>
</evidence>
<feature type="domain" description="PAS" evidence="7">
    <location>
        <begin position="495"/>
        <end position="553"/>
    </location>
</feature>
<dbReference type="PROSITE" id="PS50112">
    <property type="entry name" value="PAS"/>
    <property type="match status" value="2"/>
</dbReference>
<dbReference type="CDD" id="cd01949">
    <property type="entry name" value="GGDEF"/>
    <property type="match status" value="1"/>
</dbReference>
<dbReference type="Gene3D" id="3.30.450.20">
    <property type="entry name" value="PAS domain"/>
    <property type="match status" value="3"/>
</dbReference>
<feature type="transmembrane region" description="Helical" evidence="6">
    <location>
        <begin position="12"/>
        <end position="34"/>
    </location>
</feature>
<dbReference type="GO" id="GO:0006355">
    <property type="term" value="P:regulation of DNA-templated transcription"/>
    <property type="evidence" value="ECO:0007669"/>
    <property type="project" value="InterPro"/>
</dbReference>
<evidence type="ECO:0000256" key="4">
    <source>
        <dbReference type="ARBA" id="ARBA00022989"/>
    </source>
</evidence>
<keyword evidence="10" id="KW-1185">Reference proteome</keyword>
<dbReference type="SMART" id="SM00091">
    <property type="entry name" value="PAS"/>
    <property type="match status" value="2"/>
</dbReference>
<evidence type="ECO:0000313" key="9">
    <source>
        <dbReference type="EMBL" id="GGY08695.1"/>
    </source>
</evidence>
<dbReference type="InterPro" id="IPR035965">
    <property type="entry name" value="PAS-like_dom_sf"/>
</dbReference>
<gene>
    <name evidence="9" type="ORF">GCM10011289_09350</name>
</gene>
<evidence type="ECO:0000256" key="1">
    <source>
        <dbReference type="ARBA" id="ARBA00004651"/>
    </source>
</evidence>
<reference evidence="9" key="2">
    <citation type="submission" date="2020-09" db="EMBL/GenBank/DDBJ databases">
        <authorList>
            <person name="Sun Q."/>
            <person name="Kim S."/>
        </authorList>
    </citation>
    <scope>NUCLEOTIDE SEQUENCE</scope>
    <source>
        <strain evidence="9">KCTC 32182</strain>
    </source>
</reference>
<dbReference type="NCBIfam" id="TIGR00254">
    <property type="entry name" value="GGDEF"/>
    <property type="match status" value="1"/>
</dbReference>
<organism evidence="9 10">
    <name type="scientific">Paludibacterium paludis</name>
    <dbReference type="NCBI Taxonomy" id="1225769"/>
    <lineage>
        <taxon>Bacteria</taxon>
        <taxon>Pseudomonadati</taxon>
        <taxon>Pseudomonadota</taxon>
        <taxon>Betaproteobacteria</taxon>
        <taxon>Neisseriales</taxon>
        <taxon>Chromobacteriaceae</taxon>
        <taxon>Paludibacterium</taxon>
    </lineage>
</organism>
<dbReference type="InterPro" id="IPR029787">
    <property type="entry name" value="Nucleotide_cyclase"/>
</dbReference>
<dbReference type="SUPFAM" id="SSF55073">
    <property type="entry name" value="Nucleotide cyclase"/>
    <property type="match status" value="1"/>
</dbReference>
<keyword evidence="4 6" id="KW-1133">Transmembrane helix</keyword>
<dbReference type="SMART" id="SM00267">
    <property type="entry name" value="GGDEF"/>
    <property type="match status" value="1"/>
</dbReference>
<dbReference type="InterPro" id="IPR013767">
    <property type="entry name" value="PAS_fold"/>
</dbReference>
<dbReference type="InterPro" id="IPR033479">
    <property type="entry name" value="dCache_1"/>
</dbReference>
<dbReference type="PROSITE" id="PS50887">
    <property type="entry name" value="GGDEF"/>
    <property type="match status" value="1"/>
</dbReference>
<dbReference type="CDD" id="cd00130">
    <property type="entry name" value="PAS"/>
    <property type="match status" value="2"/>
</dbReference>
<protein>
    <recommendedName>
        <fullName evidence="11">PAS domain S-box-containing protein/diguanylate cyclase (GGDEF)-like protein</fullName>
    </recommendedName>
</protein>
<sequence length="784" mass="87135">MLASRFGRTLKFRVALLTVVLGMGSLVLIGWFNFQAARAEIKNERFRYLSDLVERIAADIDQRVAVRQRLLASSVRTLHPTDAALPQMAEGILTSLRPIAPLFDALVVYDRHGIILADEPASAGRRGLDIHDRDYFIETRKSLRPMISVPLRTRNNPKRRIVVFTVPLTDPHGQFVGMVGGSLELLSVGFFRDLESITIGNSGYITVNAVRSRLNIYHPDTSRVFEPLPSAASSPALNRALGGWQGVDETTISTGERMLVAYRPLRQVDWVVGGLLPVGEAYEPIYSLAERYIAFALGMMLVVLLLVSWRLKHILRPLDRLKSNILTLPASGNSVLAGISDYDELQSVADVVARAWSERDTMEAQLARSEAFFRALNEASPLGVFVVDDRGKLNYVNRACKRLFGYENEVEWHGRHWNEAVHPLDHERIRALARSLLADGETLVKTECRLINGQRPFLNVELRLCRLTYEAEPRFLGVVMDVSEQEETRQSLMAERERAMAILESIGDAVVLTSHLDEIEYLNQPAEALLGVRAQDTLGRPLYSFASFSPPENGRPLSIQRLESLVAHPFCEMDMMTKDARVQPVVLTLSVIAAVGSMHGYRVYVLHDDSARREREKAHRWEANHDPLTGLLNRRGYLASLSGLLAGPDRKGRNDAIALIDLDHFKAVNDHAGHGAGDQLLQDVAGIIQSRLRSSDVAARLGGDEFALLLFNCRLDDARALIEAVRGQIEAHVLEVAGVSLSVTASVGMTMLRPDDVVPADPIERADQRCYLAKNAGRNRLVTG</sequence>
<evidence type="ECO:0000256" key="2">
    <source>
        <dbReference type="ARBA" id="ARBA00022475"/>
    </source>
</evidence>
<dbReference type="Proteomes" id="UP000645257">
    <property type="component" value="Unassembled WGS sequence"/>
</dbReference>
<keyword evidence="5 6" id="KW-0472">Membrane</keyword>
<dbReference type="Pfam" id="PF00990">
    <property type="entry name" value="GGDEF"/>
    <property type="match status" value="1"/>
</dbReference>
<dbReference type="CDD" id="cd18774">
    <property type="entry name" value="PDC2_HK_sensor"/>
    <property type="match status" value="1"/>
</dbReference>
<comment type="subcellular location">
    <subcellularLocation>
        <location evidence="1">Cell membrane</location>
        <topology evidence="1">Multi-pass membrane protein</topology>
    </subcellularLocation>
</comment>
<evidence type="ECO:0000256" key="3">
    <source>
        <dbReference type="ARBA" id="ARBA00022692"/>
    </source>
</evidence>
<dbReference type="GO" id="GO:0003824">
    <property type="term" value="F:catalytic activity"/>
    <property type="evidence" value="ECO:0007669"/>
    <property type="project" value="UniProtKB-ARBA"/>
</dbReference>
<dbReference type="PANTHER" id="PTHR44757:SF2">
    <property type="entry name" value="BIOFILM ARCHITECTURE MAINTENANCE PROTEIN MBAA"/>
    <property type="match status" value="1"/>
</dbReference>
<proteinExistence type="predicted"/>
<dbReference type="GO" id="GO:0005886">
    <property type="term" value="C:plasma membrane"/>
    <property type="evidence" value="ECO:0007669"/>
    <property type="project" value="UniProtKB-SubCell"/>
</dbReference>
<evidence type="ECO:0000313" key="10">
    <source>
        <dbReference type="Proteomes" id="UP000645257"/>
    </source>
</evidence>
<dbReference type="InterPro" id="IPR052155">
    <property type="entry name" value="Biofilm_reg_signaling"/>
</dbReference>
<accession>A0A918U881</accession>
<dbReference type="AlphaFoldDB" id="A0A918U881"/>
<dbReference type="SUPFAM" id="SSF55785">
    <property type="entry name" value="PYP-like sensor domain (PAS domain)"/>
    <property type="match status" value="2"/>
</dbReference>
<dbReference type="Pfam" id="PF02743">
    <property type="entry name" value="dCache_1"/>
    <property type="match status" value="1"/>
</dbReference>
<evidence type="ECO:0000259" key="8">
    <source>
        <dbReference type="PROSITE" id="PS50887"/>
    </source>
</evidence>
<keyword evidence="3 6" id="KW-0812">Transmembrane</keyword>
<dbReference type="InterPro" id="IPR000160">
    <property type="entry name" value="GGDEF_dom"/>
</dbReference>
<dbReference type="InterPro" id="IPR000014">
    <property type="entry name" value="PAS"/>
</dbReference>
<feature type="domain" description="PAS" evidence="7">
    <location>
        <begin position="369"/>
        <end position="440"/>
    </location>
</feature>
<dbReference type="Pfam" id="PF00989">
    <property type="entry name" value="PAS"/>
    <property type="match status" value="1"/>
</dbReference>
<feature type="transmembrane region" description="Helical" evidence="6">
    <location>
        <begin position="292"/>
        <end position="311"/>
    </location>
</feature>
<dbReference type="PANTHER" id="PTHR44757">
    <property type="entry name" value="DIGUANYLATE CYCLASE DGCP"/>
    <property type="match status" value="1"/>
</dbReference>
<evidence type="ECO:0000256" key="6">
    <source>
        <dbReference type="SAM" id="Phobius"/>
    </source>
</evidence>
<reference evidence="9" key="1">
    <citation type="journal article" date="2014" name="Int. J. Syst. Evol. Microbiol.">
        <title>Complete genome sequence of Corynebacterium casei LMG S-19264T (=DSM 44701T), isolated from a smear-ripened cheese.</title>
        <authorList>
            <consortium name="US DOE Joint Genome Institute (JGI-PGF)"/>
            <person name="Walter F."/>
            <person name="Albersmeier A."/>
            <person name="Kalinowski J."/>
            <person name="Ruckert C."/>
        </authorList>
    </citation>
    <scope>NUCLEOTIDE SEQUENCE</scope>
    <source>
        <strain evidence="9">KCTC 32182</strain>
    </source>
</reference>
<dbReference type="FunFam" id="3.30.70.270:FF:000001">
    <property type="entry name" value="Diguanylate cyclase domain protein"/>
    <property type="match status" value="1"/>
</dbReference>
<feature type="domain" description="GGDEF" evidence="8">
    <location>
        <begin position="653"/>
        <end position="784"/>
    </location>
</feature>